<dbReference type="EMBL" id="AYXY01000022">
    <property type="protein sequence ID" value="ETN94970.1"/>
    <property type="molecule type" value="Genomic_DNA"/>
</dbReference>
<sequence>MRRYLKTKYILGLVLVLFLSACAEDLGNYDYSEINEVTINGIESEYEALTGEPFKITTELQFTLDSDVDDQNYEYKWSAINPSLVPADQEEFLLGDTKNLDVTSLKLTPGEYSGYFRVTDKETGVYWVKKFKITVKTTIYEGWLAMSDVNGAARLDMLSYIDNQYKFIPDVLDYVGSELTLKGAPENVYCFPYDAQKYGIYLTSSETGTTKIDPDTFGWALEDYLSFEMLSNVPTDFKADFIEEVGSWSSLMHSDGNFYYWFRIYRWNYDLPINIVNGETQYFEAAPFLGAADGYGSDVLYDNTNKRFVRHPYNTKECYEMADGSYFSYHTGNKELVYMKRTDYNGGEVFALLKDPDNNDLFLARMASRRWNSVISQVGYDQIPAEIAADMVNADNYAIDPTFGYIFYNVGSKLYQYDLGLKTSKLMLDKGANDISLVTYIKRSPVSKKLIVASYDAGAANGTMEIYSVPAVNGDLTLEQSYEGFGKIVSLSYRQR</sequence>
<dbReference type="PROSITE" id="PS51257">
    <property type="entry name" value="PROKAR_LIPOPROTEIN"/>
    <property type="match status" value="1"/>
</dbReference>
<dbReference type="STRING" id="376730.SAMN04487906_1125"/>
<feature type="chain" id="PRO_5004827330" description="PKD-like family protein" evidence="1">
    <location>
        <begin position="24"/>
        <end position="496"/>
    </location>
</feature>
<gene>
    <name evidence="2" type="ORF">P278_21280</name>
</gene>
<protein>
    <recommendedName>
        <fullName evidence="4">PKD-like family protein</fullName>
    </recommendedName>
</protein>
<dbReference type="Proteomes" id="UP000018850">
    <property type="component" value="Unassembled WGS sequence"/>
</dbReference>
<organism evidence="2 3">
    <name type="scientific">Zhouia amylolytica AD3</name>
    <dbReference type="NCBI Taxonomy" id="1286632"/>
    <lineage>
        <taxon>Bacteria</taxon>
        <taxon>Pseudomonadati</taxon>
        <taxon>Bacteroidota</taxon>
        <taxon>Flavobacteriia</taxon>
        <taxon>Flavobacteriales</taxon>
        <taxon>Flavobacteriaceae</taxon>
        <taxon>Zhouia</taxon>
    </lineage>
</organism>
<dbReference type="eggNOG" id="ENOG502Z8JI">
    <property type="taxonomic scope" value="Bacteria"/>
</dbReference>
<keyword evidence="1" id="KW-0732">Signal</keyword>
<evidence type="ECO:0000313" key="2">
    <source>
        <dbReference type="EMBL" id="ETN94970.1"/>
    </source>
</evidence>
<name>W2ULB2_9FLAO</name>
<dbReference type="RefSeq" id="WP_038266297.1">
    <property type="nucleotide sequence ID" value="NZ_AYXY01000022.1"/>
</dbReference>
<comment type="caution">
    <text evidence="2">The sequence shown here is derived from an EMBL/GenBank/DDBJ whole genome shotgun (WGS) entry which is preliminary data.</text>
</comment>
<evidence type="ECO:0000256" key="1">
    <source>
        <dbReference type="SAM" id="SignalP"/>
    </source>
</evidence>
<reference evidence="2 3" key="2">
    <citation type="journal article" date="2016" name="Genome Announc.">
        <title>Draft Genome Sequence of Zhouia amylolytica AD3, Isolated from Tidal Flat Sediment.</title>
        <authorList>
            <person name="Jia B."/>
            <person name="Jin H.M."/>
            <person name="Lee H.J."/>
            <person name="Jeon C.O."/>
        </authorList>
    </citation>
    <scope>NUCLEOTIDE SEQUENCE [LARGE SCALE GENOMIC DNA]</scope>
    <source>
        <strain evidence="2 3">AD3</strain>
    </source>
</reference>
<reference evidence="3" key="1">
    <citation type="submission" date="2013-11" db="EMBL/GenBank/DDBJ databases">
        <title>Draft genome sequence from a member of Zhouia, isolated tidal flat.</title>
        <authorList>
            <person name="Jin H."/>
            <person name="Jeon C.O."/>
        </authorList>
    </citation>
    <scope>NUCLEOTIDE SEQUENCE [LARGE SCALE GENOMIC DNA]</scope>
    <source>
        <strain evidence="3">AD3</strain>
    </source>
</reference>
<evidence type="ECO:0008006" key="4">
    <source>
        <dbReference type="Google" id="ProtNLM"/>
    </source>
</evidence>
<accession>W2ULB2</accession>
<dbReference type="AlphaFoldDB" id="W2ULB2"/>
<dbReference type="Pfam" id="PF16407">
    <property type="entry name" value="PKD_2"/>
    <property type="match status" value="1"/>
</dbReference>
<dbReference type="InterPro" id="IPR032183">
    <property type="entry name" value="PKD-like"/>
</dbReference>
<feature type="signal peptide" evidence="1">
    <location>
        <begin position="1"/>
        <end position="23"/>
    </location>
</feature>
<keyword evidence="3" id="KW-1185">Reference proteome</keyword>
<proteinExistence type="predicted"/>
<evidence type="ECO:0000313" key="3">
    <source>
        <dbReference type="Proteomes" id="UP000018850"/>
    </source>
</evidence>